<dbReference type="PANTHER" id="PTHR33886:SF8">
    <property type="entry name" value="UNSATURATED RHAMNOGALACTURONAN HYDROLASE (EUROFUNG)"/>
    <property type="match status" value="1"/>
</dbReference>
<dbReference type="Proteomes" id="UP001230005">
    <property type="component" value="Unassembled WGS sequence"/>
</dbReference>
<name>A0ABT9ZZS8_9BACI</name>
<dbReference type="Pfam" id="PF07470">
    <property type="entry name" value="Glyco_hydro_88"/>
    <property type="match status" value="1"/>
</dbReference>
<dbReference type="PANTHER" id="PTHR33886">
    <property type="entry name" value="UNSATURATED RHAMNOGALACTURONAN HYDROLASE (EUROFUNG)"/>
    <property type="match status" value="1"/>
</dbReference>
<dbReference type="EMBL" id="JAUSUG010000013">
    <property type="protein sequence ID" value="MDQ0255953.1"/>
    <property type="molecule type" value="Genomic_DNA"/>
</dbReference>
<sequence>MAYEKVEKLKAQYMEGCGKWYSLTWHYVEGCILKAYLDSYSQSGNEEDYLFVKNYIDQLYDKNNNIPLIDPNYYSIDQIRMSAILFTLYEKEKDLKYKKILDLIYKQLETYPRTESGSFWHKTNYPHQIWMDGLYMGQPFYVQYIKEFEQKKDYSDTLNQFKNARKFLLDEETQLYYHAYDESREMFWCNKETGLSPHVWSRAVGWYVMALVDILEVLEGEEVETNELKELLKEAVDGMLRYQHHSGMWYQVVEYSGRKGNYLETSGTAMISYGILKAVRLGYLPTDYRQYGVDAFEGILHHYLHEENGEVLLGGICKSAGLGTHPELGVVRDGSYEYYINGEPIVTNNGHGVAPFLMAYNELKYQK</sequence>
<evidence type="ECO:0000256" key="1">
    <source>
        <dbReference type="ARBA" id="ARBA00022801"/>
    </source>
</evidence>
<organism evidence="2 3">
    <name type="scientific">Evansella vedderi</name>
    <dbReference type="NCBI Taxonomy" id="38282"/>
    <lineage>
        <taxon>Bacteria</taxon>
        <taxon>Bacillati</taxon>
        <taxon>Bacillota</taxon>
        <taxon>Bacilli</taxon>
        <taxon>Bacillales</taxon>
        <taxon>Bacillaceae</taxon>
        <taxon>Evansella</taxon>
    </lineage>
</organism>
<evidence type="ECO:0000313" key="2">
    <source>
        <dbReference type="EMBL" id="MDQ0255953.1"/>
    </source>
</evidence>
<dbReference type="EC" id="3.2.1.172" evidence="2"/>
<gene>
    <name evidence="2" type="ORF">J2S74_003337</name>
</gene>
<keyword evidence="1 2" id="KW-0378">Hydrolase</keyword>
<comment type="caution">
    <text evidence="2">The sequence shown here is derived from an EMBL/GenBank/DDBJ whole genome shotgun (WGS) entry which is preliminary data.</text>
</comment>
<dbReference type="InterPro" id="IPR012341">
    <property type="entry name" value="6hp_glycosidase-like_sf"/>
</dbReference>
<dbReference type="SUPFAM" id="SSF48208">
    <property type="entry name" value="Six-hairpin glycosidases"/>
    <property type="match status" value="1"/>
</dbReference>
<dbReference type="InterPro" id="IPR010905">
    <property type="entry name" value="Glyco_hydro_88"/>
</dbReference>
<dbReference type="InterPro" id="IPR008928">
    <property type="entry name" value="6-hairpin_glycosidase_sf"/>
</dbReference>
<reference evidence="2 3" key="1">
    <citation type="submission" date="2023-07" db="EMBL/GenBank/DDBJ databases">
        <title>Genomic Encyclopedia of Type Strains, Phase IV (KMG-IV): sequencing the most valuable type-strain genomes for metagenomic binning, comparative biology and taxonomic classification.</title>
        <authorList>
            <person name="Goeker M."/>
        </authorList>
    </citation>
    <scope>NUCLEOTIDE SEQUENCE [LARGE SCALE GENOMIC DNA]</scope>
    <source>
        <strain evidence="2 3">DSM 9768</strain>
    </source>
</reference>
<dbReference type="InterPro" id="IPR052043">
    <property type="entry name" value="PolySaccharide_Degr_Enz"/>
</dbReference>
<evidence type="ECO:0000313" key="3">
    <source>
        <dbReference type="Proteomes" id="UP001230005"/>
    </source>
</evidence>
<dbReference type="RefSeq" id="WP_307327246.1">
    <property type="nucleotide sequence ID" value="NZ_JAUSUG010000013.1"/>
</dbReference>
<accession>A0ABT9ZZS8</accession>
<dbReference type="GO" id="GO:0102211">
    <property type="term" value="F:unsaturated rhamnogalacturonyl hydrolase activity"/>
    <property type="evidence" value="ECO:0007669"/>
    <property type="project" value="UniProtKB-EC"/>
</dbReference>
<protein>
    <submittedName>
        <fullName evidence="2">Unsaturated rhamnogalacturonyl hydrolase</fullName>
        <ecNumber evidence="2">3.2.1.172</ecNumber>
    </submittedName>
</protein>
<dbReference type="Gene3D" id="1.50.10.10">
    <property type="match status" value="1"/>
</dbReference>
<proteinExistence type="predicted"/>
<keyword evidence="2" id="KW-0326">Glycosidase</keyword>
<keyword evidence="3" id="KW-1185">Reference proteome</keyword>